<dbReference type="InterPro" id="IPR024317">
    <property type="entry name" value="Dynein_heavy_chain_D4_dom"/>
</dbReference>
<feature type="transmembrane region" description="Helical" evidence="5">
    <location>
        <begin position="1269"/>
        <end position="1287"/>
    </location>
</feature>
<dbReference type="Pfam" id="PF01490">
    <property type="entry name" value="Aa_trans"/>
    <property type="match status" value="1"/>
</dbReference>
<dbReference type="InterPro" id="IPR026983">
    <property type="entry name" value="DHC"/>
</dbReference>
<dbReference type="PANTHER" id="PTHR46961">
    <property type="entry name" value="DYNEIN HEAVY CHAIN 1, AXONEMAL-LIKE PROTEIN"/>
    <property type="match status" value="1"/>
</dbReference>
<feature type="transmembrane region" description="Helical" evidence="5">
    <location>
        <begin position="1899"/>
        <end position="1923"/>
    </location>
</feature>
<sequence>MAVDAEKGEQRKLLQNSADEIPSWPLVQPNPGYNNKYFCCPGALCYPCAAIVVFAVAVLAFTFLSVGFFLAALVCLIPMSCFVMYTCMWQLYPTYWTWDLYVHMVYLSHIVLHWNAPIPEANEKFMPLDLMRPKEPLKKVYLDYTLNLQVPLGDTDQFLRPYLRPKWSQNFIEHNLSLWPAFDRIDEFAPEENCVEYVMKQLQAVYPPVYQEWADKHSDRALGRFCLYGLAAHRIETEVVDGRKLYVVRTNALSGLPVREGFERYGGDAYFDELWKPVMIVDYGMGPMREDDDATKVVTKPGDQNWARAKFRFRSSLFVLVTLVDHLYHVHLQTTNLFVTALREQMSPEHPIRRFLTPFTYQTISINDNAKFNLVAPRSMGPRCFALTERGLELAFTAAPDLVVPPTKDIFDLRAYILNLKESGVDTVYWRQALELYDIMERFVVSYLWCYYATKQDLADDPELRRFARHFFHCMEVIDAGSSRRVGAPRIACVSPAASAEDTWDFYVKWMAGVMWLATAGHEQMGAVEVYAQDASWTAFKWSPGALRGTKQTATLQALLMSFTSTPMPKLLGEDWSHLFPPASIASGGNAKDCFKKFQSDLETMAAKCDAYNAVSTDFHPANWMDMVKRILEEADSLPGLPGLHCSLMLESQVFRNLLAMATMRRWFCKSWILWTALILASDAALRKPSVAGKSIYFIVTDRFARSGPDKDNYEFCDLATLPNPLAPNGGAWCNGTLQGIIDRLDYIEGMGFDCIWITPVVKSLDYTGYYAQDFFDVDPHIGTKETLRALSTELHKRNMCLVVDIVANHVQPLVAKSDNSPDAIKTYLGVEGINPFNKEEYYHTYGKSPLTPFRDYVLGGPAQASDSQGSDKVLKDRVKKGLTRCGPRNMNLTECNCFPGNGGPDCPGDNPELQVQGWFGILPDLNQDNPFVRQKLLEYVQYLVREYDVDAFRLDTAIYMPKDFLKELQEAAGVDIYGETTVNNISYHAGFQDVLTGLLNFPAFYQVHASFCQYHLGGDLGNYHLQGAFTPQLPDLRKLYDILEHQSTPGLYKDLDLLGNFADNHDEFARVTYYCDHDSFRIRNVLAYVFLARGTPIIYYGTEQSLTGHQANVLERVALEKDGRMNKGQAYVRESMWQTRYNTSTWQYEYIKQLNDLRKKYGFSDGEQELVSVWYNHLILKRWPTNGGKHPVWIFLNNNQNWTADSPVLYCPAPWEEESWYDAFTGLRAFLREGCYMAEDSRPKLLVRGERGPFVKGVETLSEPKHVWMLWIVIVLLCLTNGLLFWRCRRNAKVRNGDDYESYDESDEENLCWKDIPNRLKSKFFLFNMVLPSTVSADNIYGSILRARFNAKQGTSAGILSLTRNVTAATISVWTKVQKVLLPTPSRFHYIFNLRELSRVFQGILETPQTVIVDEEKFVSLWRHECTRVFADKLSREKDKAQVDKIVHEFAAEHFGESLASSTAPTQWWCDFQRDKPPATEDDEDPVAPKVYEPVQSFSHVSRKAYEYLARFNEKNPAKAMNLVLFEDAMMHLMRINRTIRQKRGSAMLVGVGGSGKQSLTRLAAFISGHYLFQITITKTYSEIQFMEDLKELYIIAGQKDEDVTFIFTDQDVINENFLEIMNSMLATGEVVGLLQKDEKETAINEVSTSAPNARTCIERWLSPMTENGFRSGMLTLTTTALGGGVLSVSFVMNICGVGLGCLMLMTGALLAYLGMDALMDMSNRTGCSSYAALFSHCAGTKAGPILDAMLFIYGNGACVGYMVFIGDFVPNIIALIFPENWAQDTKGPTRTCSILIAAVLLVPMMLPNDLSKLKFLQPVSIMSLLYMSIVVTVKCPGMFRANSEANGPLRLATFSLHFFEAFALCVFAFNCHLNVIPIADRLVRPTRERMKKVSARVNIFQCAFYVLIGVTGYLSFLNATLSDILENYNPTDYFVAAGRCFLTLTMMVAIPANLNPTVKSGVQLKEYFVKSDPTLLESPTNVEEARDQQPCFRIAVSIACLACQAVVAVNVPNVGTVLSLLGATVATAMMLVIPAYCMGIVLENSLKRRSKQAVLYICALVSVASIPFTLLEALGVISKPP</sequence>
<dbReference type="OrthoDB" id="1740265at2759"/>
<feature type="transmembrane region" description="Helical" evidence="5">
    <location>
        <begin position="100"/>
        <end position="116"/>
    </location>
</feature>
<feature type="transmembrane region" description="Helical" evidence="5">
    <location>
        <begin position="1993"/>
        <end position="2013"/>
    </location>
</feature>
<feature type="transmembrane region" description="Helical" evidence="5">
    <location>
        <begin position="1935"/>
        <end position="1956"/>
    </location>
</feature>
<evidence type="ECO:0000256" key="5">
    <source>
        <dbReference type="SAM" id="Phobius"/>
    </source>
</evidence>
<dbReference type="SUPFAM" id="SSF48484">
    <property type="entry name" value="Lipoxigenase"/>
    <property type="match status" value="1"/>
</dbReference>
<proteinExistence type="predicted"/>
<feature type="transmembrane region" description="Helical" evidence="5">
    <location>
        <begin position="1853"/>
        <end position="1878"/>
    </location>
</feature>
<dbReference type="GO" id="GO:0046872">
    <property type="term" value="F:metal ion binding"/>
    <property type="evidence" value="ECO:0007669"/>
    <property type="project" value="InterPro"/>
</dbReference>
<feature type="transmembrane region" description="Helical" evidence="5">
    <location>
        <begin position="2056"/>
        <end position="2079"/>
    </location>
</feature>
<dbReference type="InterPro" id="IPR027417">
    <property type="entry name" value="P-loop_NTPase"/>
</dbReference>
<dbReference type="SMART" id="SM00642">
    <property type="entry name" value="Aamy"/>
    <property type="match status" value="1"/>
</dbReference>
<evidence type="ECO:0000313" key="7">
    <source>
        <dbReference type="EMBL" id="OLP89008.1"/>
    </source>
</evidence>
<dbReference type="Pfam" id="PF00128">
    <property type="entry name" value="Alpha-amylase"/>
    <property type="match status" value="1"/>
</dbReference>
<dbReference type="Gene3D" id="1.20.920.30">
    <property type="match status" value="1"/>
</dbReference>
<keyword evidence="3 5" id="KW-1133">Transmembrane helix</keyword>
<keyword evidence="8" id="KW-1185">Reference proteome</keyword>
<feature type="transmembrane region" description="Helical" evidence="5">
    <location>
        <begin position="1674"/>
        <end position="1693"/>
    </location>
</feature>
<feature type="transmembrane region" description="Helical" evidence="5">
    <location>
        <begin position="68"/>
        <end position="88"/>
    </location>
</feature>
<evidence type="ECO:0000259" key="6">
    <source>
        <dbReference type="PROSITE" id="PS51393"/>
    </source>
</evidence>
<dbReference type="GO" id="GO:0030286">
    <property type="term" value="C:dynein complex"/>
    <property type="evidence" value="ECO:0007669"/>
    <property type="project" value="InterPro"/>
</dbReference>
<dbReference type="PROSITE" id="PS51393">
    <property type="entry name" value="LIPOXYGENASE_3"/>
    <property type="match status" value="1"/>
</dbReference>
<name>A0A1Q9D1G3_SYMMI</name>
<evidence type="ECO:0000256" key="4">
    <source>
        <dbReference type="ARBA" id="ARBA00023136"/>
    </source>
</evidence>
<dbReference type="Gene3D" id="3.20.20.80">
    <property type="entry name" value="Glycosidases"/>
    <property type="match status" value="2"/>
</dbReference>
<gene>
    <name evidence="7" type="primary">DNAH5</name>
    <name evidence="7" type="ORF">AK812_SmicGene29564</name>
</gene>
<evidence type="ECO:0000256" key="1">
    <source>
        <dbReference type="ARBA" id="ARBA00004370"/>
    </source>
</evidence>
<feature type="transmembrane region" description="Helical" evidence="5">
    <location>
        <begin position="1790"/>
        <end position="1809"/>
    </location>
</feature>
<evidence type="ECO:0000256" key="2">
    <source>
        <dbReference type="ARBA" id="ARBA00022692"/>
    </source>
</evidence>
<dbReference type="InterPro" id="IPR017853">
    <property type="entry name" value="GH"/>
</dbReference>
<dbReference type="InterPro" id="IPR036226">
    <property type="entry name" value="LipOase_C_sf"/>
</dbReference>
<dbReference type="EMBL" id="LSRX01000782">
    <property type="protein sequence ID" value="OLP89008.1"/>
    <property type="molecule type" value="Genomic_DNA"/>
</dbReference>
<dbReference type="Gene3D" id="3.40.50.300">
    <property type="entry name" value="P-loop containing nucleotide triphosphate hydrolases"/>
    <property type="match status" value="1"/>
</dbReference>
<comment type="caution">
    <text evidence="7">The sequence shown here is derived from an EMBL/GenBank/DDBJ whole genome shotgun (WGS) entry which is preliminary data.</text>
</comment>
<feature type="transmembrane region" description="Helical" evidence="5">
    <location>
        <begin position="1821"/>
        <end position="1841"/>
    </location>
</feature>
<evidence type="ECO:0000313" key="8">
    <source>
        <dbReference type="Proteomes" id="UP000186817"/>
    </source>
</evidence>
<protein>
    <submittedName>
        <fullName evidence="7">Dynein heavy chain 5, axonemal</fullName>
    </submittedName>
</protein>
<reference evidence="7 8" key="1">
    <citation type="submission" date="2016-02" db="EMBL/GenBank/DDBJ databases">
        <title>Genome analysis of coral dinoflagellate symbionts highlights evolutionary adaptations to a symbiotic lifestyle.</title>
        <authorList>
            <person name="Aranda M."/>
            <person name="Li Y."/>
            <person name="Liew Y.J."/>
            <person name="Baumgarten S."/>
            <person name="Simakov O."/>
            <person name="Wilson M."/>
            <person name="Piel J."/>
            <person name="Ashoor H."/>
            <person name="Bougouffa S."/>
            <person name="Bajic V.B."/>
            <person name="Ryu T."/>
            <person name="Ravasi T."/>
            <person name="Bayer T."/>
            <person name="Micklem G."/>
            <person name="Kim H."/>
            <person name="Bhak J."/>
            <person name="Lajeunesse T.C."/>
            <person name="Voolstra C.R."/>
        </authorList>
    </citation>
    <scope>NUCLEOTIDE SEQUENCE [LARGE SCALE GENOMIC DNA]</scope>
    <source>
        <strain evidence="7 8">CCMP2467</strain>
    </source>
</reference>
<dbReference type="GO" id="GO:0045505">
    <property type="term" value="F:dynein intermediate chain binding"/>
    <property type="evidence" value="ECO:0007669"/>
    <property type="project" value="InterPro"/>
</dbReference>
<dbReference type="InterPro" id="IPR041589">
    <property type="entry name" value="DNAH3_AAA_lid_1"/>
</dbReference>
<keyword evidence="2 5" id="KW-0812">Transmembrane</keyword>
<dbReference type="InterPro" id="IPR006047">
    <property type="entry name" value="GH13_cat_dom"/>
</dbReference>
<accession>A0A1Q9D1G3</accession>
<dbReference type="FunFam" id="1.20.920.30:FF:000002">
    <property type="entry name" value="Dynein axonemal heavy chain 3"/>
    <property type="match status" value="1"/>
</dbReference>
<feature type="domain" description="Lipoxygenase" evidence="6">
    <location>
        <begin position="296"/>
        <end position="473"/>
    </location>
</feature>
<dbReference type="InterPro" id="IPR013057">
    <property type="entry name" value="AA_transpt_TM"/>
</dbReference>
<dbReference type="GO" id="GO:0007018">
    <property type="term" value="P:microtubule-based movement"/>
    <property type="evidence" value="ECO:0007669"/>
    <property type="project" value="InterPro"/>
</dbReference>
<dbReference type="GO" id="GO:0051959">
    <property type="term" value="F:dynein light intermediate chain binding"/>
    <property type="evidence" value="ECO:0007669"/>
    <property type="project" value="InterPro"/>
</dbReference>
<dbReference type="GO" id="GO:0016020">
    <property type="term" value="C:membrane"/>
    <property type="evidence" value="ECO:0007669"/>
    <property type="project" value="UniProtKB-SubCell"/>
</dbReference>
<dbReference type="InterPro" id="IPR013819">
    <property type="entry name" value="LipOase_C"/>
</dbReference>
<dbReference type="GO" id="GO:0005975">
    <property type="term" value="P:carbohydrate metabolic process"/>
    <property type="evidence" value="ECO:0007669"/>
    <property type="project" value="InterPro"/>
</dbReference>
<dbReference type="SUPFAM" id="SSF52540">
    <property type="entry name" value="P-loop containing nucleoside triphosphate hydrolases"/>
    <property type="match status" value="1"/>
</dbReference>
<comment type="subcellular location">
    <subcellularLocation>
        <location evidence="1">Membrane</location>
    </subcellularLocation>
</comment>
<evidence type="ECO:0000256" key="3">
    <source>
        <dbReference type="ARBA" id="ARBA00022989"/>
    </source>
</evidence>
<keyword evidence="4 5" id="KW-0472">Membrane</keyword>
<dbReference type="Proteomes" id="UP000186817">
    <property type="component" value="Unassembled WGS sequence"/>
</dbReference>
<dbReference type="Pfam" id="PF00305">
    <property type="entry name" value="Lipoxygenase"/>
    <property type="match status" value="1"/>
</dbReference>
<organism evidence="7 8">
    <name type="scientific">Symbiodinium microadriaticum</name>
    <name type="common">Dinoflagellate</name>
    <name type="synonym">Zooxanthella microadriatica</name>
    <dbReference type="NCBI Taxonomy" id="2951"/>
    <lineage>
        <taxon>Eukaryota</taxon>
        <taxon>Sar</taxon>
        <taxon>Alveolata</taxon>
        <taxon>Dinophyceae</taxon>
        <taxon>Suessiales</taxon>
        <taxon>Symbiodiniaceae</taxon>
        <taxon>Symbiodinium</taxon>
    </lineage>
</organism>
<feature type="transmembrane region" description="Helical" evidence="5">
    <location>
        <begin position="2019"/>
        <end position="2044"/>
    </location>
</feature>
<dbReference type="Pfam" id="PF17857">
    <property type="entry name" value="AAA_lid_1"/>
    <property type="match status" value="1"/>
</dbReference>
<feature type="transmembrane region" description="Helical" evidence="5">
    <location>
        <begin position="1699"/>
        <end position="1717"/>
    </location>
</feature>
<dbReference type="Gene3D" id="1.20.245.10">
    <property type="entry name" value="Lipoxygenase-1, Domain 5"/>
    <property type="match status" value="1"/>
</dbReference>
<feature type="transmembrane region" description="Helical" evidence="5">
    <location>
        <begin position="43"/>
        <end position="62"/>
    </location>
</feature>
<dbReference type="SUPFAM" id="SSF51445">
    <property type="entry name" value="(Trans)glycosidases"/>
    <property type="match status" value="1"/>
</dbReference>
<dbReference type="Pfam" id="PF12780">
    <property type="entry name" value="AAA_8"/>
    <property type="match status" value="1"/>
</dbReference>
<feature type="transmembrane region" description="Helical" evidence="5">
    <location>
        <begin position="1752"/>
        <end position="1778"/>
    </location>
</feature>
<dbReference type="GO" id="GO:0016702">
    <property type="term" value="F:oxidoreductase activity, acting on single donors with incorporation of molecular oxygen, incorporation of two atoms of oxygen"/>
    <property type="evidence" value="ECO:0007669"/>
    <property type="project" value="InterPro"/>
</dbReference>